<evidence type="ECO:0000256" key="5">
    <source>
        <dbReference type="SAM" id="MobiDB-lite"/>
    </source>
</evidence>
<comment type="caution">
    <text evidence="6">The sequence shown here is derived from an EMBL/GenBank/DDBJ whole genome shotgun (WGS) entry which is preliminary data.</text>
</comment>
<comment type="cofactor">
    <cofactor evidence="1 3">
        <name>heme</name>
        <dbReference type="ChEBI" id="CHEBI:30413"/>
    </cofactor>
</comment>
<keyword evidence="3 4" id="KW-0408">Iron</keyword>
<name>A0A399IZA9_9RHOB</name>
<evidence type="ECO:0000256" key="3">
    <source>
        <dbReference type="PIRSR" id="PIRSR602401-1"/>
    </source>
</evidence>
<dbReference type="InterPro" id="IPR001128">
    <property type="entry name" value="Cyt_P450"/>
</dbReference>
<evidence type="ECO:0000313" key="6">
    <source>
        <dbReference type="EMBL" id="RII36932.1"/>
    </source>
</evidence>
<evidence type="ECO:0000313" key="7">
    <source>
        <dbReference type="Proteomes" id="UP000265848"/>
    </source>
</evidence>
<dbReference type="AlphaFoldDB" id="A0A399IZA9"/>
<dbReference type="PRINTS" id="PR00385">
    <property type="entry name" value="P450"/>
</dbReference>
<gene>
    <name evidence="6" type="ORF">DL237_19825</name>
</gene>
<dbReference type="InterPro" id="IPR036396">
    <property type="entry name" value="Cyt_P450_sf"/>
</dbReference>
<dbReference type="GO" id="GO:0020037">
    <property type="term" value="F:heme binding"/>
    <property type="evidence" value="ECO:0007669"/>
    <property type="project" value="InterPro"/>
</dbReference>
<dbReference type="EMBL" id="QWJJ01000027">
    <property type="protein sequence ID" value="RII36932.1"/>
    <property type="molecule type" value="Genomic_DNA"/>
</dbReference>
<feature type="compositionally biased region" description="Basic and acidic residues" evidence="5">
    <location>
        <begin position="227"/>
        <end position="244"/>
    </location>
</feature>
<proteinExistence type="inferred from homology"/>
<keyword evidence="4" id="KW-0503">Monooxygenase</keyword>
<dbReference type="Pfam" id="PF00067">
    <property type="entry name" value="p450"/>
    <property type="match status" value="1"/>
</dbReference>
<dbReference type="GO" id="GO:0016705">
    <property type="term" value="F:oxidoreductase activity, acting on paired donors, with incorporation or reduction of molecular oxygen"/>
    <property type="evidence" value="ECO:0007669"/>
    <property type="project" value="InterPro"/>
</dbReference>
<evidence type="ECO:0000256" key="2">
    <source>
        <dbReference type="ARBA" id="ARBA00010617"/>
    </source>
</evidence>
<keyword evidence="4" id="KW-0560">Oxidoreductase</keyword>
<keyword evidence="7" id="KW-1185">Reference proteome</keyword>
<feature type="region of interest" description="Disordered" evidence="5">
    <location>
        <begin position="224"/>
        <end position="244"/>
    </location>
</feature>
<protein>
    <submittedName>
        <fullName evidence="6">Cytochrome P450</fullName>
    </submittedName>
</protein>
<comment type="similarity">
    <text evidence="2 4">Belongs to the cytochrome P450 family.</text>
</comment>
<dbReference type="PROSITE" id="PS00086">
    <property type="entry name" value="CYTOCHROME_P450"/>
    <property type="match status" value="1"/>
</dbReference>
<sequence>MPDTSAPHGDTAALPVRVPLVTAPLGLFGSLRAARRNVLEILPELAVRQPIVSGKMGIRWHMVMDPQAIRHILLEAVEDYPKSDVTKNLLRPAIGDSLFIAEGAHWRWQRRAVAPVFSHRNVSGLAPMMSDAADRASARLAQAGSRAVNMADEMVRATFEVISDVTFSGGKSFDRDAVHRAIDAYIAEAGKVSLLDILGMPDWIPRPGRLMSTRTLKQMKAIADDAITSRRDRPPSERASERPDDLLDLLLGAEDRETERRMNDAELADNLLTFIVAGHETTALTLGWALYLCAFDPAVQETARNEARTLLQGRTATAEDVPNLPLTRRIIDETLRLYPPAALVSRTARRADTLCGREIRAGDTVMLPIYALHRNQLLWDEPDRFAPARFADRKSIERYAYLPFGDGPRICIGASFALQEAVIILATLLSRFDFTAVPGKSPKPVMILTLRAEGGVWLNARPLD</sequence>
<dbReference type="SUPFAM" id="SSF48264">
    <property type="entry name" value="Cytochrome P450"/>
    <property type="match status" value="1"/>
</dbReference>
<dbReference type="Proteomes" id="UP000265848">
    <property type="component" value="Unassembled WGS sequence"/>
</dbReference>
<evidence type="ECO:0000256" key="4">
    <source>
        <dbReference type="RuleBase" id="RU000461"/>
    </source>
</evidence>
<organism evidence="6 7">
    <name type="scientific">Pseudooceanicola sediminis</name>
    <dbReference type="NCBI Taxonomy" id="2211117"/>
    <lineage>
        <taxon>Bacteria</taxon>
        <taxon>Pseudomonadati</taxon>
        <taxon>Pseudomonadota</taxon>
        <taxon>Alphaproteobacteria</taxon>
        <taxon>Rhodobacterales</taxon>
        <taxon>Paracoccaceae</taxon>
        <taxon>Pseudooceanicola</taxon>
    </lineage>
</organism>
<dbReference type="InterPro" id="IPR002401">
    <property type="entry name" value="Cyt_P450_E_grp-I"/>
</dbReference>
<dbReference type="InterPro" id="IPR050121">
    <property type="entry name" value="Cytochrome_P450_monoxygenase"/>
</dbReference>
<dbReference type="Gene3D" id="1.10.630.10">
    <property type="entry name" value="Cytochrome P450"/>
    <property type="match status" value="1"/>
</dbReference>
<dbReference type="InterPro" id="IPR017972">
    <property type="entry name" value="Cyt_P450_CS"/>
</dbReference>
<dbReference type="RefSeq" id="WP_119400722.1">
    <property type="nucleotide sequence ID" value="NZ_QWJJ01000027.1"/>
</dbReference>
<feature type="binding site" description="axial binding residue" evidence="3">
    <location>
        <position position="411"/>
    </location>
    <ligand>
        <name>heme</name>
        <dbReference type="ChEBI" id="CHEBI:30413"/>
    </ligand>
    <ligandPart>
        <name>Fe</name>
        <dbReference type="ChEBI" id="CHEBI:18248"/>
    </ligandPart>
</feature>
<dbReference type="OrthoDB" id="9764248at2"/>
<reference evidence="6 7" key="1">
    <citation type="submission" date="2018-08" db="EMBL/GenBank/DDBJ databases">
        <title>Pseudooceanicola sediminis CY03 in the family Rhodobacteracea.</title>
        <authorList>
            <person name="Zhang Y.-J."/>
        </authorList>
    </citation>
    <scope>NUCLEOTIDE SEQUENCE [LARGE SCALE GENOMIC DNA]</scope>
    <source>
        <strain evidence="6 7">CY03</strain>
    </source>
</reference>
<dbReference type="PRINTS" id="PR00463">
    <property type="entry name" value="EP450I"/>
</dbReference>
<dbReference type="GO" id="GO:0004497">
    <property type="term" value="F:monooxygenase activity"/>
    <property type="evidence" value="ECO:0007669"/>
    <property type="project" value="UniProtKB-KW"/>
</dbReference>
<keyword evidence="3 4" id="KW-0349">Heme</keyword>
<evidence type="ECO:0000256" key="1">
    <source>
        <dbReference type="ARBA" id="ARBA00001971"/>
    </source>
</evidence>
<dbReference type="GO" id="GO:0005506">
    <property type="term" value="F:iron ion binding"/>
    <property type="evidence" value="ECO:0007669"/>
    <property type="project" value="InterPro"/>
</dbReference>
<accession>A0A399IZA9</accession>
<dbReference type="PANTHER" id="PTHR24305:SF166">
    <property type="entry name" value="CYTOCHROME P450 12A4, MITOCHONDRIAL-RELATED"/>
    <property type="match status" value="1"/>
</dbReference>
<keyword evidence="3 4" id="KW-0479">Metal-binding</keyword>
<dbReference type="PANTHER" id="PTHR24305">
    <property type="entry name" value="CYTOCHROME P450"/>
    <property type="match status" value="1"/>
</dbReference>